<dbReference type="InterPro" id="IPR024954">
    <property type="entry name" value="SSRP1_DD"/>
</dbReference>
<evidence type="ECO:0000259" key="15">
    <source>
        <dbReference type="PROSITE" id="PS50118"/>
    </source>
</evidence>
<dbReference type="GO" id="GO:0006260">
    <property type="term" value="P:DNA replication"/>
    <property type="evidence" value="ECO:0007669"/>
    <property type="project" value="UniProtKB-KW"/>
</dbReference>
<dbReference type="GO" id="GO:1902275">
    <property type="term" value="P:regulation of chromatin organization"/>
    <property type="evidence" value="ECO:0007669"/>
    <property type="project" value="TreeGrafter"/>
</dbReference>
<evidence type="ECO:0000256" key="4">
    <source>
        <dbReference type="ARBA" id="ARBA00022454"/>
    </source>
</evidence>
<dbReference type="SUPFAM" id="SSF50729">
    <property type="entry name" value="PH domain-like"/>
    <property type="match status" value="1"/>
</dbReference>
<evidence type="ECO:0000256" key="12">
    <source>
        <dbReference type="PROSITE-ProRule" id="PRU00267"/>
    </source>
</evidence>
<feature type="compositionally biased region" description="Acidic residues" evidence="14">
    <location>
        <begin position="467"/>
        <end position="488"/>
    </location>
</feature>
<dbReference type="Proteomes" id="UP000677054">
    <property type="component" value="Unassembled WGS sequence"/>
</dbReference>
<dbReference type="OrthoDB" id="498543at2759"/>
<keyword evidence="10 13" id="KW-0234">DNA repair</keyword>
<dbReference type="Pfam" id="PF17292">
    <property type="entry name" value="POB3_N"/>
    <property type="match status" value="1"/>
</dbReference>
<dbReference type="AlphaFoldDB" id="A0A7R9AC33"/>
<evidence type="ECO:0000256" key="14">
    <source>
        <dbReference type="SAM" id="MobiDB-lite"/>
    </source>
</evidence>
<keyword evidence="6 13" id="KW-0227">DNA damage</keyword>
<dbReference type="InterPro" id="IPR035417">
    <property type="entry name" value="SSRP1/POB3_N"/>
</dbReference>
<dbReference type="Gene3D" id="2.30.29.150">
    <property type="match status" value="1"/>
</dbReference>
<dbReference type="SMART" id="SM00398">
    <property type="entry name" value="HMG"/>
    <property type="match status" value="1"/>
</dbReference>
<keyword evidence="7 13" id="KW-0805">Transcription regulation</keyword>
<dbReference type="EMBL" id="LR903069">
    <property type="protein sequence ID" value="CAD7251440.1"/>
    <property type="molecule type" value="Genomic_DNA"/>
</dbReference>
<dbReference type="Gene3D" id="1.10.30.10">
    <property type="entry name" value="High mobility group box domain"/>
    <property type="match status" value="1"/>
</dbReference>
<reference evidence="16" key="1">
    <citation type="submission" date="2020-11" db="EMBL/GenBank/DDBJ databases">
        <authorList>
            <person name="Tran Van P."/>
        </authorList>
    </citation>
    <scope>NUCLEOTIDE SEQUENCE</scope>
</reference>
<evidence type="ECO:0000256" key="3">
    <source>
        <dbReference type="ARBA" id="ARBA00016104"/>
    </source>
</evidence>
<dbReference type="InterPro" id="IPR050454">
    <property type="entry name" value="RTT106/SSRP1_HistChap/FACT"/>
</dbReference>
<comment type="similarity">
    <text evidence="2 13">Belongs to the SSRP1 family.</text>
</comment>
<comment type="function">
    <text evidence="13">Component of the FACT complex, a general chromatin factor that acts to reorganize nucleosomes. The FACT complex is involved in multiple processes that require DNA as a template such as mRNA elongation, DNA replication and DNA repair. During transcription elongation the FACT complex acts as a histone chaperone that both destabilizes and restores nucleosomal structure. It facilitates the passage of RNA polymerase II and transcription by promoting the dissociation of one histone H2A-H2B dimer from the nucleosome, then subsequently promotes the reestablishment of the nucleosome following the passage of RNA polymerase II.</text>
</comment>
<dbReference type="CDD" id="cd13231">
    <property type="entry name" value="PH2_SSRP1-like"/>
    <property type="match status" value="1"/>
</dbReference>
<dbReference type="InterPro" id="IPR038167">
    <property type="entry name" value="SSRP1_sf"/>
</dbReference>
<dbReference type="InterPro" id="IPR013719">
    <property type="entry name" value="RTT106/SPT16-like_middle_dom"/>
</dbReference>
<dbReference type="FunFam" id="2.30.29.220:FF:000001">
    <property type="entry name" value="FACT complex subunit SSRP1"/>
    <property type="match status" value="1"/>
</dbReference>
<feature type="region of interest" description="Disordered" evidence="14">
    <location>
        <begin position="593"/>
        <end position="725"/>
    </location>
</feature>
<dbReference type="FunFam" id="2.30.29.30:FF:000098">
    <property type="entry name" value="Fact complex subunit ssrp1"/>
    <property type="match status" value="1"/>
</dbReference>
<dbReference type="InterPro" id="IPR011993">
    <property type="entry name" value="PH-like_dom_sf"/>
</dbReference>
<dbReference type="CDD" id="cd13230">
    <property type="entry name" value="PH1_SSRP1-like"/>
    <property type="match status" value="1"/>
</dbReference>
<keyword evidence="8 12" id="KW-0238">DNA-binding</keyword>
<dbReference type="PROSITE" id="PS50118">
    <property type="entry name" value="HMG_BOX_2"/>
    <property type="match status" value="1"/>
</dbReference>
<dbReference type="Gene3D" id="2.30.29.30">
    <property type="entry name" value="Pleckstrin-homology domain (PH domain)/Phosphotyrosine-binding domain (PTB)"/>
    <property type="match status" value="2"/>
</dbReference>
<accession>A0A7R9AC33</accession>
<dbReference type="InterPro" id="IPR000969">
    <property type="entry name" value="SSRP1/POB3"/>
</dbReference>
<dbReference type="Pfam" id="PF03531">
    <property type="entry name" value="SSrecog"/>
    <property type="match status" value="1"/>
</dbReference>
<dbReference type="InterPro" id="IPR009071">
    <property type="entry name" value="HMG_box_dom"/>
</dbReference>
<dbReference type="GO" id="GO:0042393">
    <property type="term" value="F:histone binding"/>
    <property type="evidence" value="ECO:0007669"/>
    <property type="project" value="TreeGrafter"/>
</dbReference>
<dbReference type="GO" id="GO:0031491">
    <property type="term" value="F:nucleosome binding"/>
    <property type="evidence" value="ECO:0007669"/>
    <property type="project" value="TreeGrafter"/>
</dbReference>
<keyword evidence="11 12" id="KW-0539">Nucleus</keyword>
<proteinExistence type="inferred from homology"/>
<feature type="DNA-binding region" description="HMG box" evidence="12">
    <location>
        <begin position="554"/>
        <end position="622"/>
    </location>
</feature>
<evidence type="ECO:0000256" key="13">
    <source>
        <dbReference type="RuleBase" id="RU364013"/>
    </source>
</evidence>
<organism evidence="16">
    <name type="scientific">Darwinula stevensoni</name>
    <dbReference type="NCBI Taxonomy" id="69355"/>
    <lineage>
        <taxon>Eukaryota</taxon>
        <taxon>Metazoa</taxon>
        <taxon>Ecdysozoa</taxon>
        <taxon>Arthropoda</taxon>
        <taxon>Crustacea</taxon>
        <taxon>Oligostraca</taxon>
        <taxon>Ostracoda</taxon>
        <taxon>Podocopa</taxon>
        <taxon>Podocopida</taxon>
        <taxon>Darwinulocopina</taxon>
        <taxon>Darwinuloidea</taxon>
        <taxon>Darwinulidae</taxon>
        <taxon>Darwinula</taxon>
    </lineage>
</organism>
<dbReference type="InterPro" id="IPR036910">
    <property type="entry name" value="HMG_box_dom_sf"/>
</dbReference>
<dbReference type="FunFam" id="2.30.29.150:FF:000001">
    <property type="entry name" value="Fact complex subunit ssrp1"/>
    <property type="match status" value="1"/>
</dbReference>
<evidence type="ECO:0000313" key="17">
    <source>
        <dbReference type="Proteomes" id="UP000677054"/>
    </source>
</evidence>
<evidence type="ECO:0000256" key="10">
    <source>
        <dbReference type="ARBA" id="ARBA00023204"/>
    </source>
</evidence>
<evidence type="ECO:0000256" key="2">
    <source>
        <dbReference type="ARBA" id="ARBA00010060"/>
    </source>
</evidence>
<dbReference type="CDD" id="cd21994">
    <property type="entry name" value="HMG-box_SSRP1-like"/>
    <property type="match status" value="1"/>
</dbReference>
<evidence type="ECO:0000256" key="7">
    <source>
        <dbReference type="ARBA" id="ARBA00023015"/>
    </source>
</evidence>
<keyword evidence="17" id="KW-1185">Reference proteome</keyword>
<feature type="compositionally biased region" description="Basic and acidic residues" evidence="14">
    <location>
        <begin position="593"/>
        <end position="632"/>
    </location>
</feature>
<feature type="compositionally biased region" description="Acidic residues" evidence="14">
    <location>
        <begin position="702"/>
        <end position="725"/>
    </location>
</feature>
<feature type="domain" description="HMG box" evidence="15">
    <location>
        <begin position="554"/>
        <end position="622"/>
    </location>
</feature>
<dbReference type="Pfam" id="PF00505">
    <property type="entry name" value="HMG_box"/>
    <property type="match status" value="1"/>
</dbReference>
<dbReference type="SMART" id="SM01287">
    <property type="entry name" value="Rtt106"/>
    <property type="match status" value="1"/>
</dbReference>
<dbReference type="Pfam" id="PF21103">
    <property type="entry name" value="PH1_SSRP1-like"/>
    <property type="match status" value="1"/>
</dbReference>
<protein>
    <recommendedName>
        <fullName evidence="3 13">FACT complex subunit SSRP1</fullName>
    </recommendedName>
</protein>
<dbReference type="InterPro" id="IPR048993">
    <property type="entry name" value="SSRP1-like_PH1"/>
</dbReference>
<dbReference type="GO" id="GO:0003677">
    <property type="term" value="F:DNA binding"/>
    <property type="evidence" value="ECO:0007669"/>
    <property type="project" value="UniProtKB-UniRule"/>
</dbReference>
<dbReference type="FunFam" id="2.30.29.30:FF:000119">
    <property type="entry name" value="FACT complex subunit SSRP1"/>
    <property type="match status" value="1"/>
</dbReference>
<feature type="compositionally biased region" description="Low complexity" evidence="14">
    <location>
        <begin position="681"/>
        <end position="694"/>
    </location>
</feature>
<keyword evidence="4 13" id="KW-0158">Chromosome</keyword>
<keyword evidence="9 13" id="KW-0804">Transcription</keyword>
<keyword evidence="5 13" id="KW-0235">DNA replication</keyword>
<dbReference type="SUPFAM" id="SSF47095">
    <property type="entry name" value="HMG-box"/>
    <property type="match status" value="1"/>
</dbReference>
<dbReference type="PANTHER" id="PTHR45849">
    <property type="entry name" value="FACT COMPLEX SUBUNIT SSRP1"/>
    <property type="match status" value="1"/>
</dbReference>
<dbReference type="Gene3D" id="2.30.29.220">
    <property type="entry name" value="Structure-specific recognition protein (SSRP1)"/>
    <property type="match status" value="1"/>
</dbReference>
<dbReference type="Pfam" id="PF08512">
    <property type="entry name" value="Rttp106-like_middle"/>
    <property type="match status" value="1"/>
</dbReference>
<evidence type="ECO:0000256" key="5">
    <source>
        <dbReference type="ARBA" id="ARBA00022705"/>
    </source>
</evidence>
<comment type="subcellular location">
    <subcellularLocation>
        <location evidence="1">Nucleus</location>
        <location evidence="1">Nucleolus</location>
    </subcellularLocation>
    <subcellularLocation>
        <location evidence="13">Nucleus</location>
    </subcellularLocation>
    <subcellularLocation>
        <location evidence="13">Chromosome</location>
    </subcellularLocation>
</comment>
<name>A0A7R9AC33_9CRUS</name>
<evidence type="ECO:0000256" key="9">
    <source>
        <dbReference type="ARBA" id="ARBA00023163"/>
    </source>
</evidence>
<evidence type="ECO:0000256" key="1">
    <source>
        <dbReference type="ARBA" id="ARBA00004604"/>
    </source>
</evidence>
<feature type="region of interest" description="Disordered" evidence="14">
    <location>
        <begin position="449"/>
        <end position="562"/>
    </location>
</feature>
<dbReference type="PRINTS" id="PR00887">
    <property type="entry name" value="SSRCOGNITION"/>
</dbReference>
<dbReference type="GO" id="GO:0005730">
    <property type="term" value="C:nucleolus"/>
    <property type="evidence" value="ECO:0007669"/>
    <property type="project" value="UniProtKB-SubCell"/>
</dbReference>
<dbReference type="GO" id="GO:0006281">
    <property type="term" value="P:DNA repair"/>
    <property type="evidence" value="ECO:0007669"/>
    <property type="project" value="UniProtKB-KW"/>
</dbReference>
<evidence type="ECO:0000256" key="11">
    <source>
        <dbReference type="ARBA" id="ARBA00023242"/>
    </source>
</evidence>
<evidence type="ECO:0000256" key="8">
    <source>
        <dbReference type="ARBA" id="ARBA00023125"/>
    </source>
</evidence>
<sequence>MANPIKKEDMKFLEYPNSAQEIMGAMVEGKLKMTDQAIIFKNGKTGKVDHITMNEIDLLNWQRLAGNWGLRVFLKNGHLHRFGGFKETDKDHLAQFFRNYYNKELADRELSVKGWNWGTARFKGGVMSFDVSSATAFEIPLPNVSQCMTGKNEVTLEFHQNDEAPVSLMEMRFHIPSSELAGDTDPVDAFKDQVMKQASVITATGDAIATFKEVQCLLPRGRYDIKLYQTSIQLHGKAYDYKISTNSVLRLFLLPNKDQMFYVVSLDPPIKQGQTRYHFLILQFPQDSEKTIEIPLSEEELKNKYDGKLEKEMSGPTYEVLAKVMKVLVNRKVTVPGAFSGVSGMPCVTCSYKASAGLLYPLERGFLYIHKPPIHIRFEEIGTLNFARSGGSTRSFDIEIETKSSVIHTFSSIGKEEYGKLYDFISSKKLRIKNRGRLDAAAYTDDLVNSDAESEPDAYLARMKAEADEESDEGEGDDESEEDEDFAPEDEKAASDVAEEYDSNPESNSSNDDSEGGGSDGEKKKKRKKEKKKTVSEKPRKRRKKGGEKDETKPKRPMSAYFRWLNASRDRIKEENPGISITELTKKAGELWREMSASDKKPYEEKAEEGKKEYEKAMKEWKASGGGKDKGKSSPSTPVKAGKAKSKVVESPTKAGSGSGFKSKEYISSSEDTSSEDDSPTTKTSASAKDVASSKGKKDKDDSEDEEEEAESTPDTSEESDADSD</sequence>
<dbReference type="EMBL" id="CAJPEV010003552">
    <property type="protein sequence ID" value="CAG0899999.1"/>
    <property type="molecule type" value="Genomic_DNA"/>
</dbReference>
<evidence type="ECO:0000313" key="16">
    <source>
        <dbReference type="EMBL" id="CAD7251440.1"/>
    </source>
</evidence>
<dbReference type="PANTHER" id="PTHR45849:SF1">
    <property type="entry name" value="FACT COMPLEX SUBUNIT SSRP1"/>
    <property type="match status" value="1"/>
</dbReference>
<dbReference type="GO" id="GO:0035101">
    <property type="term" value="C:FACT complex"/>
    <property type="evidence" value="ECO:0007669"/>
    <property type="project" value="TreeGrafter"/>
</dbReference>
<evidence type="ECO:0000256" key="6">
    <source>
        <dbReference type="ARBA" id="ARBA00022763"/>
    </source>
</evidence>
<gene>
    <name evidence="16" type="ORF">DSTB1V02_LOCUS11207</name>
</gene>